<feature type="transmembrane region" description="Helical" evidence="6">
    <location>
        <begin position="215"/>
        <end position="234"/>
    </location>
</feature>
<comment type="subcellular location">
    <subcellularLocation>
        <location evidence="1">Membrane</location>
        <topology evidence="1">Multi-pass membrane protein</topology>
    </subcellularLocation>
</comment>
<keyword evidence="3 6" id="KW-1133">Transmembrane helix</keyword>
<organism evidence="8 9">
    <name type="scientific">Fusarium oligoseptatum</name>
    <dbReference type="NCBI Taxonomy" id="2604345"/>
    <lineage>
        <taxon>Eukaryota</taxon>
        <taxon>Fungi</taxon>
        <taxon>Dikarya</taxon>
        <taxon>Ascomycota</taxon>
        <taxon>Pezizomycotina</taxon>
        <taxon>Sordariomycetes</taxon>
        <taxon>Hypocreomycetidae</taxon>
        <taxon>Hypocreales</taxon>
        <taxon>Nectriaceae</taxon>
        <taxon>Fusarium</taxon>
        <taxon>Fusarium solani species complex</taxon>
    </lineage>
</organism>
<feature type="transmembrane region" description="Helical" evidence="6">
    <location>
        <begin position="27"/>
        <end position="49"/>
    </location>
</feature>
<evidence type="ECO:0000256" key="6">
    <source>
        <dbReference type="SAM" id="Phobius"/>
    </source>
</evidence>
<reference evidence="8 9" key="1">
    <citation type="submission" date="2017-06" db="EMBL/GenBank/DDBJ databases">
        <title>Comparative genomic analysis of Ambrosia Fusariam Clade fungi.</title>
        <authorList>
            <person name="Stajich J.E."/>
            <person name="Carrillo J."/>
            <person name="Kijimoto T."/>
            <person name="Eskalen A."/>
            <person name="O'Donnell K."/>
            <person name="Kasson M."/>
        </authorList>
    </citation>
    <scope>NUCLEOTIDE SEQUENCE [LARGE SCALE GENOMIC DNA]</scope>
    <source>
        <strain evidence="8 9">NRRL62579</strain>
    </source>
</reference>
<feature type="transmembrane region" description="Helical" evidence="6">
    <location>
        <begin position="254"/>
        <end position="276"/>
    </location>
</feature>
<evidence type="ECO:0000256" key="5">
    <source>
        <dbReference type="ARBA" id="ARBA00038359"/>
    </source>
</evidence>
<evidence type="ECO:0000313" key="9">
    <source>
        <dbReference type="Proteomes" id="UP000287144"/>
    </source>
</evidence>
<comment type="similarity">
    <text evidence="5">Belongs to the SAT4 family.</text>
</comment>
<evidence type="ECO:0000256" key="2">
    <source>
        <dbReference type="ARBA" id="ARBA00022692"/>
    </source>
</evidence>
<feature type="transmembrane region" description="Helical" evidence="6">
    <location>
        <begin position="137"/>
        <end position="164"/>
    </location>
</feature>
<evidence type="ECO:0000256" key="3">
    <source>
        <dbReference type="ARBA" id="ARBA00022989"/>
    </source>
</evidence>
<dbReference type="InterPro" id="IPR052337">
    <property type="entry name" value="SAT4-like"/>
</dbReference>
<evidence type="ECO:0000313" key="8">
    <source>
        <dbReference type="EMBL" id="RSM05639.1"/>
    </source>
</evidence>
<feature type="transmembrane region" description="Helical" evidence="6">
    <location>
        <begin position="184"/>
        <end position="203"/>
    </location>
</feature>
<feature type="domain" description="Rhodopsin" evidence="7">
    <location>
        <begin position="73"/>
        <end position="277"/>
    </location>
</feature>
<evidence type="ECO:0000256" key="4">
    <source>
        <dbReference type="ARBA" id="ARBA00023136"/>
    </source>
</evidence>
<evidence type="ECO:0000256" key="1">
    <source>
        <dbReference type="ARBA" id="ARBA00004141"/>
    </source>
</evidence>
<dbReference type="InterPro" id="IPR049326">
    <property type="entry name" value="Rhodopsin_dom_fungi"/>
</dbReference>
<keyword evidence="4 6" id="KW-0472">Membrane</keyword>
<keyword evidence="2 6" id="KW-0812">Transmembrane</keyword>
<gene>
    <name evidence="8" type="ORF">CEP52_006168</name>
</gene>
<accession>A0A428TUR0</accession>
<dbReference type="AlphaFoldDB" id="A0A428TUR0"/>
<sequence>MFNATGPDSNRNAPPGAVPDFDNPEDVFYTLNVAMISICVSFVIIFYGIRIYVKRTITHKILTEDCKLSHSSWSLARYGAGYHAWEIRKPEYYNWLKWFYASTVVYCPAAFFTKTTILLLMARVFAVERRVSKGIKIFIGCLLLGYIPIEFLRIFTCFPIRTYWDPSVKNAHCLNQRKIFFSSLSLSIVTDLIILIVPIPLTWKLRMPLRKKIKIVLLLGAGGVATGLTMFRTYKAVKFLDSDDITVDYTPIDILTALEITIGFVCACLPSLNLLIEHNIRKRRRQKQNPKWPRQRNAISSIKRHFRWVSSSTDPSLQRPSRACLKNRNSDRMIDFDVELAMLTGQPDAAQPPA</sequence>
<dbReference type="STRING" id="1325735.A0A428TUR0"/>
<dbReference type="PANTHER" id="PTHR33048">
    <property type="entry name" value="PTH11-LIKE INTEGRAL MEMBRANE PROTEIN (AFU_ORTHOLOGUE AFUA_5G11245)"/>
    <property type="match status" value="1"/>
</dbReference>
<evidence type="ECO:0000259" key="7">
    <source>
        <dbReference type="Pfam" id="PF20684"/>
    </source>
</evidence>
<dbReference type="GO" id="GO:0016020">
    <property type="term" value="C:membrane"/>
    <property type="evidence" value="ECO:0007669"/>
    <property type="project" value="UniProtKB-SubCell"/>
</dbReference>
<dbReference type="Proteomes" id="UP000287144">
    <property type="component" value="Unassembled WGS sequence"/>
</dbReference>
<keyword evidence="9" id="KW-1185">Reference proteome</keyword>
<protein>
    <recommendedName>
        <fullName evidence="7">Rhodopsin domain-containing protein</fullName>
    </recommendedName>
</protein>
<comment type="caution">
    <text evidence="8">The sequence shown here is derived from an EMBL/GenBank/DDBJ whole genome shotgun (WGS) entry which is preliminary data.</text>
</comment>
<dbReference type="PANTHER" id="PTHR33048:SF108">
    <property type="entry name" value="INTEGRAL MEMBRANE PROTEIN"/>
    <property type="match status" value="1"/>
</dbReference>
<proteinExistence type="inferred from homology"/>
<dbReference type="Pfam" id="PF20684">
    <property type="entry name" value="Fung_rhodopsin"/>
    <property type="match status" value="1"/>
</dbReference>
<dbReference type="EMBL" id="NKCK01000051">
    <property type="protein sequence ID" value="RSM05639.1"/>
    <property type="molecule type" value="Genomic_DNA"/>
</dbReference>
<name>A0A428TUR0_9HYPO</name>